<dbReference type="GO" id="GO:0043023">
    <property type="term" value="F:ribosomal large subunit binding"/>
    <property type="evidence" value="ECO:0007669"/>
    <property type="project" value="TreeGrafter"/>
</dbReference>
<comment type="function">
    <text evidence="2">Functions as a ribosomal silencing factor. Interacts with ribosomal protein uL14 (rplN), blocking formation of intersubunit bridge B8. Prevents association of the 30S and 50S ribosomal subunits and the formation of functional ribosomes, thus repressing translation.</text>
</comment>
<dbReference type="InterPro" id="IPR043519">
    <property type="entry name" value="NT_sf"/>
</dbReference>
<gene>
    <name evidence="2 3" type="primary">rsfS</name>
    <name evidence="3" type="ORF">HLVA_04600</name>
</gene>
<dbReference type="GO" id="GO:0005737">
    <property type="term" value="C:cytoplasm"/>
    <property type="evidence" value="ECO:0007669"/>
    <property type="project" value="UniProtKB-SubCell"/>
</dbReference>
<dbReference type="GO" id="GO:0017148">
    <property type="term" value="P:negative regulation of translation"/>
    <property type="evidence" value="ECO:0007669"/>
    <property type="project" value="UniProtKB-UniRule"/>
</dbReference>
<evidence type="ECO:0000313" key="4">
    <source>
        <dbReference type="Proteomes" id="UP001321582"/>
    </source>
</evidence>
<comment type="subcellular location">
    <subcellularLocation>
        <location evidence="2">Cytoplasm</location>
    </subcellularLocation>
</comment>
<accession>A0AAU9DUZ6</accession>
<organism evidence="3 4">
    <name type="scientific">Haliovirga abyssi</name>
    <dbReference type="NCBI Taxonomy" id="2996794"/>
    <lineage>
        <taxon>Bacteria</taxon>
        <taxon>Fusobacteriati</taxon>
        <taxon>Fusobacteriota</taxon>
        <taxon>Fusobacteriia</taxon>
        <taxon>Fusobacteriales</taxon>
        <taxon>Haliovirgaceae</taxon>
        <taxon>Haliovirga</taxon>
    </lineage>
</organism>
<dbReference type="PANTHER" id="PTHR21043:SF0">
    <property type="entry name" value="MITOCHONDRIAL ASSEMBLY OF RIBOSOMAL LARGE SUBUNIT PROTEIN 1"/>
    <property type="match status" value="1"/>
</dbReference>
<evidence type="ECO:0000313" key="3">
    <source>
        <dbReference type="EMBL" id="BDU49891.1"/>
    </source>
</evidence>
<dbReference type="EMBL" id="AP027059">
    <property type="protein sequence ID" value="BDU49891.1"/>
    <property type="molecule type" value="Genomic_DNA"/>
</dbReference>
<dbReference type="NCBIfam" id="TIGR00090">
    <property type="entry name" value="rsfS_iojap_ybeB"/>
    <property type="match status" value="1"/>
</dbReference>
<proteinExistence type="inferred from homology"/>
<dbReference type="KEGG" id="haby:HLVA_04600"/>
<dbReference type="PANTHER" id="PTHR21043">
    <property type="entry name" value="IOJAP SUPERFAMILY ORTHOLOG"/>
    <property type="match status" value="1"/>
</dbReference>
<sequence>MNDKLKAIVEGIESKKGKDAVVLDLAGKNSVAEYFVICTGSSEPNLKAIVDEVEDKMEGLKETRLRIEGYNEGKWAILDYGDIMVHVFLEETRKFYNLENLWNQSEILYRG</sequence>
<protein>
    <recommendedName>
        <fullName evidence="2">Ribosomal silencing factor RsfS</fullName>
    </recommendedName>
</protein>
<dbReference type="Pfam" id="PF02410">
    <property type="entry name" value="RsfS"/>
    <property type="match status" value="1"/>
</dbReference>
<dbReference type="SUPFAM" id="SSF81301">
    <property type="entry name" value="Nucleotidyltransferase"/>
    <property type="match status" value="1"/>
</dbReference>
<dbReference type="GO" id="GO:0090071">
    <property type="term" value="P:negative regulation of ribosome biogenesis"/>
    <property type="evidence" value="ECO:0007669"/>
    <property type="project" value="UniProtKB-UniRule"/>
</dbReference>
<dbReference type="InterPro" id="IPR004394">
    <property type="entry name" value="Iojap/RsfS/C7orf30"/>
</dbReference>
<reference evidence="3 4" key="1">
    <citation type="submission" date="2022-11" db="EMBL/GenBank/DDBJ databases">
        <title>Haliovirga abyssi gen. nov., sp. nov., a mesophilic fermentative bacterium isolated from the Iheya North hydrothermal field and the proposal of Haliovirgaceae fam. nov.</title>
        <authorList>
            <person name="Miyazaki U."/>
            <person name="Tame A."/>
            <person name="Miyazaki J."/>
            <person name="Takai K."/>
            <person name="Sawayama S."/>
            <person name="Kitajima M."/>
            <person name="Okamoto A."/>
            <person name="Nakagawa S."/>
        </authorList>
    </citation>
    <scope>NUCLEOTIDE SEQUENCE [LARGE SCALE GENOMIC DNA]</scope>
    <source>
        <strain evidence="3 4">IC12</strain>
    </source>
</reference>
<keyword evidence="2" id="KW-0963">Cytoplasm</keyword>
<keyword evidence="2" id="KW-0810">Translation regulation</keyword>
<comment type="subunit">
    <text evidence="2">Interacts with ribosomal protein uL14 (rplN).</text>
</comment>
<name>A0AAU9DUZ6_9FUSO</name>
<keyword evidence="2" id="KW-0678">Repressor</keyword>
<keyword evidence="4" id="KW-1185">Reference proteome</keyword>
<evidence type="ECO:0000256" key="2">
    <source>
        <dbReference type="HAMAP-Rule" id="MF_01477"/>
    </source>
</evidence>
<dbReference type="RefSeq" id="WP_307904832.1">
    <property type="nucleotide sequence ID" value="NZ_AP027059.1"/>
</dbReference>
<dbReference type="Proteomes" id="UP001321582">
    <property type="component" value="Chromosome"/>
</dbReference>
<comment type="similarity">
    <text evidence="1 2">Belongs to the Iojap/RsfS family.</text>
</comment>
<dbReference type="Gene3D" id="3.30.460.10">
    <property type="entry name" value="Beta Polymerase, domain 2"/>
    <property type="match status" value="1"/>
</dbReference>
<evidence type="ECO:0000256" key="1">
    <source>
        <dbReference type="ARBA" id="ARBA00010574"/>
    </source>
</evidence>
<dbReference type="GO" id="GO:0042256">
    <property type="term" value="P:cytosolic ribosome assembly"/>
    <property type="evidence" value="ECO:0007669"/>
    <property type="project" value="UniProtKB-UniRule"/>
</dbReference>
<dbReference type="AlphaFoldDB" id="A0AAU9DUZ6"/>
<dbReference type="HAMAP" id="MF_01477">
    <property type="entry name" value="Iojap_RsfS"/>
    <property type="match status" value="1"/>
</dbReference>